<evidence type="ECO:0000313" key="1">
    <source>
        <dbReference type="EMBL" id="CAF4776546.1"/>
    </source>
</evidence>
<evidence type="ECO:0000313" key="2">
    <source>
        <dbReference type="Proteomes" id="UP000663873"/>
    </source>
</evidence>
<name>A0A821MYE3_9BILA</name>
<comment type="caution">
    <text evidence="1">The sequence shown here is derived from an EMBL/GenBank/DDBJ whole genome shotgun (WGS) entry which is preliminary data.</text>
</comment>
<feature type="non-terminal residue" evidence="1">
    <location>
        <position position="1"/>
    </location>
</feature>
<reference evidence="1" key="1">
    <citation type="submission" date="2021-02" db="EMBL/GenBank/DDBJ databases">
        <authorList>
            <person name="Nowell W R."/>
        </authorList>
    </citation>
    <scope>NUCLEOTIDE SEQUENCE</scope>
</reference>
<organism evidence="1 2">
    <name type="scientific">Rotaria socialis</name>
    <dbReference type="NCBI Taxonomy" id="392032"/>
    <lineage>
        <taxon>Eukaryota</taxon>
        <taxon>Metazoa</taxon>
        <taxon>Spiralia</taxon>
        <taxon>Gnathifera</taxon>
        <taxon>Rotifera</taxon>
        <taxon>Eurotatoria</taxon>
        <taxon>Bdelloidea</taxon>
        <taxon>Philodinida</taxon>
        <taxon>Philodinidae</taxon>
        <taxon>Rotaria</taxon>
    </lineage>
</organism>
<dbReference type="EMBL" id="CAJOBP010043911">
    <property type="protein sequence ID" value="CAF4776546.1"/>
    <property type="molecule type" value="Genomic_DNA"/>
</dbReference>
<sequence>KADINAFKSNGDIKNLVPMFLNTIYAHDPAATLFNFDSANLKFENPLSVFYLDSPSTELVDQIVQGAKRLTA</sequence>
<dbReference type="Proteomes" id="UP000663873">
    <property type="component" value="Unassembled WGS sequence"/>
</dbReference>
<dbReference type="AlphaFoldDB" id="A0A821MYE3"/>
<accession>A0A821MYE3</accession>
<protein>
    <submittedName>
        <fullName evidence="1">Uncharacterized protein</fullName>
    </submittedName>
</protein>
<proteinExistence type="predicted"/>
<feature type="non-terminal residue" evidence="1">
    <location>
        <position position="72"/>
    </location>
</feature>
<gene>
    <name evidence="1" type="ORF">UJA718_LOCUS40167</name>
</gene>
<keyword evidence="2" id="KW-1185">Reference proteome</keyword>